<dbReference type="Pfam" id="PF00903">
    <property type="entry name" value="Glyoxalase"/>
    <property type="match status" value="1"/>
</dbReference>
<accession>A0A1X0D1T3</accession>
<dbReference type="RefSeq" id="WP_083032834.1">
    <property type="nucleotide sequence ID" value="NZ_AP022618.1"/>
</dbReference>
<dbReference type="CDD" id="cd06587">
    <property type="entry name" value="VOC"/>
    <property type="match status" value="1"/>
</dbReference>
<dbReference type="InterPro" id="IPR029068">
    <property type="entry name" value="Glyas_Bleomycin-R_OHBP_Dase"/>
</dbReference>
<reference evidence="1 2" key="1">
    <citation type="submission" date="2016-12" db="EMBL/GenBank/DDBJ databases">
        <title>The new phylogeny of genus Mycobacterium.</title>
        <authorList>
            <person name="Tortoli E."/>
            <person name="Trovato A."/>
            <person name="Cirillo D.M."/>
        </authorList>
    </citation>
    <scope>NUCLEOTIDE SEQUENCE [LARGE SCALE GENOMIC DNA]</scope>
    <source>
        <strain evidence="1 2">DSM 45130</strain>
    </source>
</reference>
<evidence type="ECO:0000313" key="2">
    <source>
        <dbReference type="Proteomes" id="UP000192801"/>
    </source>
</evidence>
<gene>
    <name evidence="1" type="ORF">BST26_17720</name>
</gene>
<proteinExistence type="predicted"/>
<dbReference type="EMBL" id="MVHS01000054">
    <property type="protein sequence ID" value="ORA66122.1"/>
    <property type="molecule type" value="Genomic_DNA"/>
</dbReference>
<dbReference type="Proteomes" id="UP000192801">
    <property type="component" value="Unassembled WGS sequence"/>
</dbReference>
<protein>
    <submittedName>
        <fullName evidence="1">Uncharacterized protein</fullName>
    </submittedName>
</protein>
<name>A0A1X0D1T3_9MYCO</name>
<dbReference type="InterPro" id="IPR004360">
    <property type="entry name" value="Glyas_Fos-R_dOase_dom"/>
</dbReference>
<keyword evidence="2" id="KW-1185">Reference proteome</keyword>
<sequence length="148" mass="15321">MTKLHHAGICVRDMAVSLRFYCDGIGLAVLADKVLPVDLAPLLGVPTRAVRTVFLGEPGQTDSGIVELLDLGEPESVAGAAQAGLPARGVFLLSVQVDVDAVLSRLNDLGLGGQPRTMPTPGGYAATVVDPDGVMVELLPHGELAVMK</sequence>
<organism evidence="1 2">
    <name type="scientific">Mycolicibacterium insubricum</name>
    <dbReference type="NCBI Taxonomy" id="444597"/>
    <lineage>
        <taxon>Bacteria</taxon>
        <taxon>Bacillati</taxon>
        <taxon>Actinomycetota</taxon>
        <taxon>Actinomycetes</taxon>
        <taxon>Mycobacteriales</taxon>
        <taxon>Mycobacteriaceae</taxon>
        <taxon>Mycolicibacterium</taxon>
    </lineage>
</organism>
<dbReference type="InterPro" id="IPR037523">
    <property type="entry name" value="VOC_core"/>
</dbReference>
<dbReference type="OrthoDB" id="4740700at2"/>
<evidence type="ECO:0000313" key="1">
    <source>
        <dbReference type="EMBL" id="ORA66122.1"/>
    </source>
</evidence>
<dbReference type="AlphaFoldDB" id="A0A1X0D1T3"/>
<dbReference type="Gene3D" id="3.10.180.10">
    <property type="entry name" value="2,3-Dihydroxybiphenyl 1,2-Dioxygenase, domain 1"/>
    <property type="match status" value="1"/>
</dbReference>
<dbReference type="PROSITE" id="PS51819">
    <property type="entry name" value="VOC"/>
    <property type="match status" value="1"/>
</dbReference>
<dbReference type="STRING" id="444597.BST26_17720"/>
<comment type="caution">
    <text evidence="1">The sequence shown here is derived from an EMBL/GenBank/DDBJ whole genome shotgun (WGS) entry which is preliminary data.</text>
</comment>
<dbReference type="SUPFAM" id="SSF54593">
    <property type="entry name" value="Glyoxalase/Bleomycin resistance protein/Dihydroxybiphenyl dioxygenase"/>
    <property type="match status" value="1"/>
</dbReference>